<dbReference type="PANTHER" id="PTHR24421">
    <property type="entry name" value="NITRATE/NITRITE SENSOR PROTEIN NARX-RELATED"/>
    <property type="match status" value="1"/>
</dbReference>
<feature type="domain" description="Signal transduction histidine kinase subgroup 3 dimerisation and phosphoacceptor" evidence="11">
    <location>
        <begin position="200"/>
        <end position="265"/>
    </location>
</feature>
<evidence type="ECO:0000256" key="6">
    <source>
        <dbReference type="ARBA" id="ARBA00022777"/>
    </source>
</evidence>
<evidence type="ECO:0000256" key="1">
    <source>
        <dbReference type="ARBA" id="ARBA00000085"/>
    </source>
</evidence>
<keyword evidence="9" id="KW-1133">Transmembrane helix</keyword>
<feature type="domain" description="DUF7134" evidence="12">
    <location>
        <begin position="19"/>
        <end position="182"/>
    </location>
</feature>
<evidence type="ECO:0000256" key="5">
    <source>
        <dbReference type="ARBA" id="ARBA00022741"/>
    </source>
</evidence>
<dbReference type="Pfam" id="PF02518">
    <property type="entry name" value="HATPase_c"/>
    <property type="match status" value="1"/>
</dbReference>
<dbReference type="Gene3D" id="1.20.5.1930">
    <property type="match status" value="1"/>
</dbReference>
<keyword evidence="9" id="KW-0472">Membrane</keyword>
<sequence>MRPASPGSVTRPSGAGVRSTILDVVVAVLLSWLAAVAPLDPPGPAFAGPTLASWLAGIAVGLPLAVRRRRPLPVLFAVVTAAVAATACGIVGSGVIWVTYVPVAVASYTVAAMRRPLVAVAAVAAALAATSAAIPWFYRRYGSSSAATANSEVPLWWAVELGTVTVIVTGAWVAGWVVRWRRMVRADLARRMARDAVAAEQLRIARELHDIIGHSMSLIAVKASVANHIAAERPEEVRLALGVIERTSRDALTEIRRLLGVLRSDSDAGAELSPAPKVADLADLASQLRSAGLAVDLQTDGISDLPQGVDLAVFRVVQEALTNVMKHSHAEHCRVTVRDVGGSIHIEVFDGGRGHRSPTRRVGGGGGQGVIGMRERASMYGGWLETRSQVGGGFQVVAEIPYATAEETI</sequence>
<dbReference type="Pfam" id="PF23539">
    <property type="entry name" value="DUF7134"/>
    <property type="match status" value="1"/>
</dbReference>
<keyword evidence="6" id="KW-0418">Kinase</keyword>
<evidence type="ECO:0000256" key="9">
    <source>
        <dbReference type="SAM" id="Phobius"/>
    </source>
</evidence>
<feature type="transmembrane region" description="Helical" evidence="9">
    <location>
        <begin position="117"/>
        <end position="138"/>
    </location>
</feature>
<dbReference type="Gene3D" id="3.30.565.10">
    <property type="entry name" value="Histidine kinase-like ATPase, C-terminal domain"/>
    <property type="match status" value="1"/>
</dbReference>
<keyword evidence="8" id="KW-0902">Two-component regulatory system</keyword>
<keyword evidence="4" id="KW-0808">Transferase</keyword>
<keyword evidence="7" id="KW-0067">ATP-binding</keyword>
<comment type="catalytic activity">
    <reaction evidence="1">
        <text>ATP + protein L-histidine = ADP + protein N-phospho-L-histidine.</text>
        <dbReference type="EC" id="2.7.13.3"/>
    </reaction>
</comment>
<dbReference type="InterPro" id="IPR011712">
    <property type="entry name" value="Sig_transdc_His_kin_sub3_dim/P"/>
</dbReference>
<protein>
    <recommendedName>
        <fullName evidence="2">histidine kinase</fullName>
        <ecNumber evidence="2">2.7.13.3</ecNumber>
    </recommendedName>
</protein>
<keyword evidence="5" id="KW-0547">Nucleotide-binding</keyword>
<dbReference type="Pfam" id="PF07730">
    <property type="entry name" value="HisKA_3"/>
    <property type="match status" value="1"/>
</dbReference>
<dbReference type="CDD" id="cd16917">
    <property type="entry name" value="HATPase_UhpB-NarQ-NarX-like"/>
    <property type="match status" value="1"/>
</dbReference>
<dbReference type="Proteomes" id="UP001499978">
    <property type="component" value="Unassembled WGS sequence"/>
</dbReference>
<dbReference type="InterPro" id="IPR036890">
    <property type="entry name" value="HATPase_C_sf"/>
</dbReference>
<dbReference type="SUPFAM" id="SSF55874">
    <property type="entry name" value="ATPase domain of HSP90 chaperone/DNA topoisomerase II/histidine kinase"/>
    <property type="match status" value="1"/>
</dbReference>
<dbReference type="PANTHER" id="PTHR24421:SF10">
    <property type="entry name" value="NITRATE_NITRITE SENSOR PROTEIN NARQ"/>
    <property type="match status" value="1"/>
</dbReference>
<dbReference type="InterPro" id="IPR055558">
    <property type="entry name" value="DUF7134"/>
</dbReference>
<evidence type="ECO:0000256" key="8">
    <source>
        <dbReference type="ARBA" id="ARBA00023012"/>
    </source>
</evidence>
<dbReference type="InterPro" id="IPR003594">
    <property type="entry name" value="HATPase_dom"/>
</dbReference>
<evidence type="ECO:0000259" key="10">
    <source>
        <dbReference type="Pfam" id="PF02518"/>
    </source>
</evidence>
<feature type="transmembrane region" description="Helical" evidence="9">
    <location>
        <begin position="20"/>
        <end position="39"/>
    </location>
</feature>
<dbReference type="RefSeq" id="WP_344174267.1">
    <property type="nucleotide sequence ID" value="NZ_BAAARY010000026.1"/>
</dbReference>
<proteinExistence type="predicted"/>
<reference evidence="14" key="1">
    <citation type="journal article" date="2019" name="Int. J. Syst. Evol. Microbiol.">
        <title>The Global Catalogue of Microorganisms (GCM) 10K type strain sequencing project: providing services to taxonomists for standard genome sequencing and annotation.</title>
        <authorList>
            <consortium name="The Broad Institute Genomics Platform"/>
            <consortium name="The Broad Institute Genome Sequencing Center for Infectious Disease"/>
            <person name="Wu L."/>
            <person name="Ma J."/>
        </authorList>
    </citation>
    <scope>NUCLEOTIDE SEQUENCE [LARGE SCALE GENOMIC DNA]</scope>
    <source>
        <strain evidence="14">JCM 3367</strain>
    </source>
</reference>
<feature type="transmembrane region" description="Helical" evidence="9">
    <location>
        <begin position="158"/>
        <end position="178"/>
    </location>
</feature>
<evidence type="ECO:0000256" key="2">
    <source>
        <dbReference type="ARBA" id="ARBA00012438"/>
    </source>
</evidence>
<evidence type="ECO:0000256" key="3">
    <source>
        <dbReference type="ARBA" id="ARBA00022553"/>
    </source>
</evidence>
<dbReference type="EMBL" id="BAAARY010000026">
    <property type="protein sequence ID" value="GAA2531499.1"/>
    <property type="molecule type" value="Genomic_DNA"/>
</dbReference>
<feature type="transmembrane region" description="Helical" evidence="9">
    <location>
        <begin position="46"/>
        <end position="66"/>
    </location>
</feature>
<comment type="caution">
    <text evidence="13">The sequence shown here is derived from an EMBL/GenBank/DDBJ whole genome shotgun (WGS) entry which is preliminary data.</text>
</comment>
<evidence type="ECO:0000313" key="14">
    <source>
        <dbReference type="Proteomes" id="UP001499978"/>
    </source>
</evidence>
<accession>A0ABP6B3K9</accession>
<organism evidence="13 14">
    <name type="scientific">Pilimelia columellifera subsp. columellifera</name>
    <dbReference type="NCBI Taxonomy" id="706583"/>
    <lineage>
        <taxon>Bacteria</taxon>
        <taxon>Bacillati</taxon>
        <taxon>Actinomycetota</taxon>
        <taxon>Actinomycetes</taxon>
        <taxon>Micromonosporales</taxon>
        <taxon>Micromonosporaceae</taxon>
        <taxon>Pilimelia</taxon>
    </lineage>
</organism>
<keyword evidence="3" id="KW-0597">Phosphoprotein</keyword>
<dbReference type="EC" id="2.7.13.3" evidence="2"/>
<evidence type="ECO:0000259" key="12">
    <source>
        <dbReference type="Pfam" id="PF23539"/>
    </source>
</evidence>
<evidence type="ECO:0000259" key="11">
    <source>
        <dbReference type="Pfam" id="PF07730"/>
    </source>
</evidence>
<evidence type="ECO:0000256" key="7">
    <source>
        <dbReference type="ARBA" id="ARBA00022840"/>
    </source>
</evidence>
<feature type="transmembrane region" description="Helical" evidence="9">
    <location>
        <begin position="72"/>
        <end position="105"/>
    </location>
</feature>
<keyword evidence="9" id="KW-0812">Transmembrane</keyword>
<name>A0ABP6B3K9_9ACTN</name>
<keyword evidence="14" id="KW-1185">Reference proteome</keyword>
<gene>
    <name evidence="13" type="ORF">GCM10010201_33770</name>
</gene>
<dbReference type="InterPro" id="IPR050482">
    <property type="entry name" value="Sensor_HK_TwoCompSys"/>
</dbReference>
<feature type="domain" description="Histidine kinase/HSP90-like ATPase" evidence="10">
    <location>
        <begin position="311"/>
        <end position="402"/>
    </location>
</feature>
<evidence type="ECO:0000256" key="4">
    <source>
        <dbReference type="ARBA" id="ARBA00022679"/>
    </source>
</evidence>
<evidence type="ECO:0000313" key="13">
    <source>
        <dbReference type="EMBL" id="GAA2531499.1"/>
    </source>
</evidence>